<evidence type="ECO:0000313" key="3">
    <source>
        <dbReference type="Proteomes" id="UP001295684"/>
    </source>
</evidence>
<feature type="compositionally biased region" description="Basic and acidic residues" evidence="1">
    <location>
        <begin position="185"/>
        <end position="219"/>
    </location>
</feature>
<sequence length="392" mass="42294">MSSNEERKGDQEGRRGSGRRGQGPPQRNRQRAEEFEDFKIKLSCSEGNDQTTTGSSGQQRGPGVQGVSGNITAAVSMGPPSSQMTGEIPSYTPVTDVAIGANTLATSGIVGETSGQVPQSSIGSDKEDSSSKVNIKESQNAQSDRKLAKMHEETLSTPQHPNQPQQKVIKSTSKSHETGNQQEDSTDHHGIRIEGSEGLKEDSQNEDPSIKETHEEEKTVAIPKGSPQGQTINAEDKRSAIKSAEQDSSNIPEDALKTPPSSTSKNEESGAVSREKSGSSPCSYSPLKSQRNLGSQMSSLAMPTPSPSLESKDTNLNQKTPQVDAMQESSQVANEANQRLPELQPMSTRRLRGRDQAAEDTTGDDRRIPKASSKEHRREDDEEEKQESDEAA</sequence>
<feature type="compositionally biased region" description="Polar residues" evidence="1">
    <location>
        <begin position="155"/>
        <end position="183"/>
    </location>
</feature>
<feature type="compositionally biased region" description="Basic and acidic residues" evidence="1">
    <location>
        <begin position="30"/>
        <end position="40"/>
    </location>
</feature>
<feature type="compositionally biased region" description="Basic and acidic residues" evidence="1">
    <location>
        <begin position="143"/>
        <end position="154"/>
    </location>
</feature>
<keyword evidence="3" id="KW-1185">Reference proteome</keyword>
<dbReference type="AlphaFoldDB" id="A0AAD1UFX1"/>
<feature type="region of interest" description="Disordered" evidence="1">
    <location>
        <begin position="108"/>
        <end position="392"/>
    </location>
</feature>
<evidence type="ECO:0000256" key="1">
    <source>
        <dbReference type="SAM" id="MobiDB-lite"/>
    </source>
</evidence>
<protein>
    <submittedName>
        <fullName evidence="2">Uncharacterized protein</fullName>
    </submittedName>
</protein>
<feature type="compositionally biased region" description="Acidic residues" evidence="1">
    <location>
        <begin position="380"/>
        <end position="392"/>
    </location>
</feature>
<feature type="compositionally biased region" description="Polar residues" evidence="1">
    <location>
        <begin position="45"/>
        <end position="59"/>
    </location>
</feature>
<feature type="compositionally biased region" description="Basic and acidic residues" evidence="1">
    <location>
        <begin position="1"/>
        <end position="15"/>
    </location>
</feature>
<feature type="compositionally biased region" description="Basic and acidic residues" evidence="1">
    <location>
        <begin position="353"/>
        <end position="379"/>
    </location>
</feature>
<dbReference type="Proteomes" id="UP001295684">
    <property type="component" value="Unassembled WGS sequence"/>
</dbReference>
<name>A0AAD1UFX1_EUPCR</name>
<reference evidence="2" key="1">
    <citation type="submission" date="2023-07" db="EMBL/GenBank/DDBJ databases">
        <authorList>
            <consortium name="AG Swart"/>
            <person name="Singh M."/>
            <person name="Singh A."/>
            <person name="Seah K."/>
            <person name="Emmerich C."/>
        </authorList>
    </citation>
    <scope>NUCLEOTIDE SEQUENCE</scope>
    <source>
        <strain evidence="2">DP1</strain>
    </source>
</reference>
<feature type="compositionally biased region" description="Polar residues" evidence="1">
    <location>
        <begin position="278"/>
        <end position="301"/>
    </location>
</feature>
<proteinExistence type="predicted"/>
<evidence type="ECO:0000313" key="2">
    <source>
        <dbReference type="EMBL" id="CAI2368069.1"/>
    </source>
</evidence>
<gene>
    <name evidence="2" type="ORF">ECRASSUSDP1_LOCUS9358</name>
</gene>
<feature type="region of interest" description="Disordered" evidence="1">
    <location>
        <begin position="1"/>
        <end position="90"/>
    </location>
</feature>
<feature type="compositionally biased region" description="Basic and acidic residues" evidence="1">
    <location>
        <begin position="265"/>
        <end position="277"/>
    </location>
</feature>
<feature type="compositionally biased region" description="Polar residues" evidence="1">
    <location>
        <begin position="67"/>
        <end position="85"/>
    </location>
</feature>
<organism evidence="2 3">
    <name type="scientific">Euplotes crassus</name>
    <dbReference type="NCBI Taxonomy" id="5936"/>
    <lineage>
        <taxon>Eukaryota</taxon>
        <taxon>Sar</taxon>
        <taxon>Alveolata</taxon>
        <taxon>Ciliophora</taxon>
        <taxon>Intramacronucleata</taxon>
        <taxon>Spirotrichea</taxon>
        <taxon>Hypotrichia</taxon>
        <taxon>Euplotida</taxon>
        <taxon>Euplotidae</taxon>
        <taxon>Moneuplotes</taxon>
    </lineage>
</organism>
<comment type="caution">
    <text evidence="2">The sequence shown here is derived from an EMBL/GenBank/DDBJ whole genome shotgun (WGS) entry which is preliminary data.</text>
</comment>
<feature type="compositionally biased region" description="Polar residues" evidence="1">
    <location>
        <begin position="314"/>
        <end position="337"/>
    </location>
</feature>
<accession>A0AAD1UFX1</accession>
<dbReference type="EMBL" id="CAMPGE010009196">
    <property type="protein sequence ID" value="CAI2368069.1"/>
    <property type="molecule type" value="Genomic_DNA"/>
</dbReference>